<reference evidence="2 3" key="1">
    <citation type="submission" date="2016-06" db="EMBL/GenBank/DDBJ databases">
        <title>Evolution of pathogenesis and genome organization in the Tremellales.</title>
        <authorList>
            <person name="Cuomo C."/>
            <person name="Litvintseva A."/>
            <person name="Heitman J."/>
            <person name="Chen Y."/>
            <person name="Sun S."/>
            <person name="Springer D."/>
            <person name="Dromer F."/>
            <person name="Young S."/>
            <person name="Zeng Q."/>
            <person name="Chapman S."/>
            <person name="Gujja S."/>
            <person name="Saif S."/>
            <person name="Birren B."/>
        </authorList>
    </citation>
    <scope>NUCLEOTIDE SEQUENCE [LARGE SCALE GENOMIC DNA]</scope>
    <source>
        <strain evidence="2 3">ATCC 28783</strain>
    </source>
</reference>
<dbReference type="InParanoid" id="A0A4Q1BB50"/>
<feature type="compositionally biased region" description="Low complexity" evidence="1">
    <location>
        <begin position="140"/>
        <end position="152"/>
    </location>
</feature>
<evidence type="ECO:0000313" key="2">
    <source>
        <dbReference type="EMBL" id="RXK36022.1"/>
    </source>
</evidence>
<evidence type="ECO:0000256" key="1">
    <source>
        <dbReference type="SAM" id="MobiDB-lite"/>
    </source>
</evidence>
<gene>
    <name evidence="2" type="ORF">M231_06736</name>
</gene>
<feature type="region of interest" description="Disordered" evidence="1">
    <location>
        <begin position="110"/>
        <end position="211"/>
    </location>
</feature>
<protein>
    <submittedName>
        <fullName evidence="2">Uncharacterized protein</fullName>
    </submittedName>
</protein>
<comment type="caution">
    <text evidence="2">The sequence shown here is derived from an EMBL/GenBank/DDBJ whole genome shotgun (WGS) entry which is preliminary data.</text>
</comment>
<dbReference type="Proteomes" id="UP000289152">
    <property type="component" value="Unassembled WGS sequence"/>
</dbReference>
<feature type="compositionally biased region" description="Basic and acidic residues" evidence="1">
    <location>
        <begin position="28"/>
        <end position="45"/>
    </location>
</feature>
<keyword evidence="3" id="KW-1185">Reference proteome</keyword>
<feature type="compositionally biased region" description="Polar residues" evidence="1">
    <location>
        <begin position="164"/>
        <end position="175"/>
    </location>
</feature>
<dbReference type="AlphaFoldDB" id="A0A4Q1BB50"/>
<dbReference type="EMBL" id="SDIL01000112">
    <property type="protein sequence ID" value="RXK36022.1"/>
    <property type="molecule type" value="Genomic_DNA"/>
</dbReference>
<evidence type="ECO:0000313" key="3">
    <source>
        <dbReference type="Proteomes" id="UP000289152"/>
    </source>
</evidence>
<proteinExistence type="predicted"/>
<name>A0A4Q1BB50_TREME</name>
<organism evidence="2 3">
    <name type="scientific">Tremella mesenterica</name>
    <name type="common">Jelly fungus</name>
    <dbReference type="NCBI Taxonomy" id="5217"/>
    <lineage>
        <taxon>Eukaryota</taxon>
        <taxon>Fungi</taxon>
        <taxon>Dikarya</taxon>
        <taxon>Basidiomycota</taxon>
        <taxon>Agaricomycotina</taxon>
        <taxon>Tremellomycetes</taxon>
        <taxon>Tremellales</taxon>
        <taxon>Tremellaceae</taxon>
        <taxon>Tremella</taxon>
    </lineage>
</organism>
<feature type="compositionally biased region" description="Basic and acidic residues" evidence="1">
    <location>
        <begin position="202"/>
        <end position="211"/>
    </location>
</feature>
<sequence length="211" mass="23761">MRNLSSVRFDFRPFWEGGNVEMWEREEEGGGKRGDSPDADRPFEPKRTIKYFQHRRTFCKTYRIEDVGSTRELEHRFSLYTEANPIRSLGFGDPVVFPLRALVSDLRTRIEDTDAPSEATDNGNPEPHFKPAPLGDRMSPPTGNTNPTMGPGWEDRINAWRQVASHQLSDTASSRSPDDRSALASPVDDGSWSSESPVPVVKVEDPESKPT</sequence>
<feature type="region of interest" description="Disordered" evidence="1">
    <location>
        <begin position="25"/>
        <end position="45"/>
    </location>
</feature>
<dbReference type="VEuPathDB" id="FungiDB:TREMEDRAFT_60818"/>
<accession>A0A4Q1BB50</accession>